<name>A0ACC3AUA1_9EURO</name>
<keyword evidence="2" id="KW-1185">Reference proteome</keyword>
<reference evidence="1 2" key="1">
    <citation type="journal article" date="2023" name="ACS Omega">
        <title>Identification of the Neoaspergillic Acid Biosynthesis Gene Cluster by Establishing an In Vitro CRISPR-Ribonucleoprotein Genetic System in Aspergillus melleus.</title>
        <authorList>
            <person name="Yuan B."/>
            <person name="Grau M.F."/>
            <person name="Murata R.M."/>
            <person name="Torok T."/>
            <person name="Venkateswaran K."/>
            <person name="Stajich J.E."/>
            <person name="Wang C.C.C."/>
        </authorList>
    </citation>
    <scope>NUCLEOTIDE SEQUENCE [LARGE SCALE GENOMIC DNA]</scope>
    <source>
        <strain evidence="1 2">IMV 1140</strain>
    </source>
</reference>
<evidence type="ECO:0000313" key="2">
    <source>
        <dbReference type="Proteomes" id="UP001177260"/>
    </source>
</evidence>
<comment type="caution">
    <text evidence="1">The sequence shown here is derived from an EMBL/GenBank/DDBJ whole genome shotgun (WGS) entry which is preliminary data.</text>
</comment>
<proteinExistence type="predicted"/>
<dbReference type="Proteomes" id="UP001177260">
    <property type="component" value="Unassembled WGS sequence"/>
</dbReference>
<gene>
    <name evidence="1" type="ORF">N8T08_009093</name>
</gene>
<dbReference type="EMBL" id="JAOPJF010000064">
    <property type="protein sequence ID" value="KAK1141421.1"/>
    <property type="molecule type" value="Genomic_DNA"/>
</dbReference>
<protein>
    <submittedName>
        <fullName evidence="1">Uncharacterized protein</fullName>
    </submittedName>
</protein>
<evidence type="ECO:0000313" key="1">
    <source>
        <dbReference type="EMBL" id="KAK1141421.1"/>
    </source>
</evidence>
<organism evidence="1 2">
    <name type="scientific">Aspergillus melleus</name>
    <dbReference type="NCBI Taxonomy" id="138277"/>
    <lineage>
        <taxon>Eukaryota</taxon>
        <taxon>Fungi</taxon>
        <taxon>Dikarya</taxon>
        <taxon>Ascomycota</taxon>
        <taxon>Pezizomycotina</taxon>
        <taxon>Eurotiomycetes</taxon>
        <taxon>Eurotiomycetidae</taxon>
        <taxon>Eurotiales</taxon>
        <taxon>Aspergillaceae</taxon>
        <taxon>Aspergillus</taxon>
        <taxon>Aspergillus subgen. Circumdati</taxon>
    </lineage>
</organism>
<sequence>MAMTPEPLRWSSDFNVTPSQLTPKLPGDKIILPQSALEQLLAAAPLQETNPRVPSPRSHTAAFDPLNPYTFAAESSAREQARSRQHQLPQPLTFRVVNPQNGRAIYAGIREFSAEDNEVGMSAFIRAALGLEEESSTQFDPKNPPGSPSSPGSSAPPPRRLVTIHAKQLPKGTYVRLRPLEAGYDPEDWKALLERHLRDNYTTLTTGEFLTVPSGQDGSFRFLVDRVEPEGDGVCVVDTDLEVDIVALSEDQARETLRKRLEKASRASGTQTGSSMGGALAWGVSVAGQVIPGEYVDYELDNWDRDCPIEVELEVESVEHADAYPLISPFSTRQRNRPRGDEHVFSDFSGRPSKRIRVQPTNMALEGAEALYISVYAFAAAPADLEPSTTPLQFSLRVAGSSPVDDGGKNATEATTPTSQNPEDDVQCKNCHQWVPQRTLMLHENFCLRNNVLCTHCHTVFQRRSLEWEHHWHCDRDDSHGNDLPSKHRHEAIFHTAWRCRACGLEEQYHGLPQLARHRTTDCPGKPILCQFCHLVVPQKGDSDPEMHDPEVLMSGLTPHELVDGGRTTECHLCGKIIRLRDMRTHLRHHDLERLSRPPPSICRNQNCGRTLDRRSAQGTAAIPGTDTLGLCSICFGPLYVDMYDPEGKALRRRIERRYLSQMMSGCGKPWCQNEYCKNGRQAKKSSTSDRSIDTQTNNALPAATALATVRPLIDAVDLQSGRPNTTAPFYFCTDQVGQQRRVLAEMLAAECTATGGKTYNLAWCIAAVEATAGNMDKAPEWLENWAPAQGEDSSGALA</sequence>
<accession>A0ACC3AUA1</accession>